<dbReference type="AlphaFoldDB" id="A0AAF0T871"/>
<organism evidence="2 3">
    <name type="scientific">Solanum verrucosum</name>
    <dbReference type="NCBI Taxonomy" id="315347"/>
    <lineage>
        <taxon>Eukaryota</taxon>
        <taxon>Viridiplantae</taxon>
        <taxon>Streptophyta</taxon>
        <taxon>Embryophyta</taxon>
        <taxon>Tracheophyta</taxon>
        <taxon>Spermatophyta</taxon>
        <taxon>Magnoliopsida</taxon>
        <taxon>eudicotyledons</taxon>
        <taxon>Gunneridae</taxon>
        <taxon>Pentapetalae</taxon>
        <taxon>asterids</taxon>
        <taxon>lamiids</taxon>
        <taxon>Solanales</taxon>
        <taxon>Solanaceae</taxon>
        <taxon>Solanoideae</taxon>
        <taxon>Solaneae</taxon>
        <taxon>Solanum</taxon>
    </lineage>
</organism>
<sequence length="83" mass="8850">MTKTATTRLGLSYGPSNAHIRTVNAPTTPVCGVAHGVNITLGDWQEFCVRKGLGQKRNGRSGIRGEPASGSYQAPFWNSPYSA</sequence>
<gene>
    <name evidence="2" type="ORF">MTR67_002226</name>
</gene>
<accession>A0AAF0T871</accession>
<dbReference type="Proteomes" id="UP001234989">
    <property type="component" value="Chromosome 1"/>
</dbReference>
<evidence type="ECO:0000256" key="1">
    <source>
        <dbReference type="SAM" id="MobiDB-lite"/>
    </source>
</evidence>
<reference evidence="2" key="1">
    <citation type="submission" date="2023-08" db="EMBL/GenBank/DDBJ databases">
        <title>A de novo genome assembly of Solanum verrucosum Schlechtendal, a Mexican diploid species geographically isolated from the other diploid A-genome species in potato relatives.</title>
        <authorList>
            <person name="Hosaka K."/>
        </authorList>
    </citation>
    <scope>NUCLEOTIDE SEQUENCE</scope>
    <source>
        <tissue evidence="2">Young leaves</tissue>
    </source>
</reference>
<protein>
    <submittedName>
        <fullName evidence="2">Uncharacterized protein</fullName>
    </submittedName>
</protein>
<name>A0AAF0T871_SOLVR</name>
<evidence type="ECO:0000313" key="3">
    <source>
        <dbReference type="Proteomes" id="UP001234989"/>
    </source>
</evidence>
<dbReference type="EMBL" id="CP133612">
    <property type="protein sequence ID" value="WMV08841.1"/>
    <property type="molecule type" value="Genomic_DNA"/>
</dbReference>
<keyword evidence="3" id="KW-1185">Reference proteome</keyword>
<evidence type="ECO:0000313" key="2">
    <source>
        <dbReference type="EMBL" id="WMV08841.1"/>
    </source>
</evidence>
<proteinExistence type="predicted"/>
<feature type="non-terminal residue" evidence="2">
    <location>
        <position position="83"/>
    </location>
</feature>
<feature type="region of interest" description="Disordered" evidence="1">
    <location>
        <begin position="55"/>
        <end position="83"/>
    </location>
</feature>